<dbReference type="InterPro" id="IPR013154">
    <property type="entry name" value="ADH-like_N"/>
</dbReference>
<keyword evidence="2" id="KW-0547">Nucleotide-binding</keyword>
<dbReference type="CDD" id="cd08249">
    <property type="entry name" value="enoyl_reductase_like"/>
    <property type="match status" value="1"/>
</dbReference>
<name>A0A2G7G4R5_9EURO</name>
<keyword evidence="4" id="KW-0560">Oxidoreductase</keyword>
<evidence type="ECO:0000256" key="3">
    <source>
        <dbReference type="ARBA" id="ARBA00022857"/>
    </source>
</evidence>
<evidence type="ECO:0000256" key="5">
    <source>
        <dbReference type="SAM" id="MobiDB-lite"/>
    </source>
</evidence>
<evidence type="ECO:0000256" key="1">
    <source>
        <dbReference type="ARBA" id="ARBA00008072"/>
    </source>
</evidence>
<feature type="compositionally biased region" description="Low complexity" evidence="5">
    <location>
        <begin position="387"/>
        <end position="396"/>
    </location>
</feature>
<dbReference type="InterPro" id="IPR011032">
    <property type="entry name" value="GroES-like_sf"/>
</dbReference>
<dbReference type="Proteomes" id="UP000231358">
    <property type="component" value="Unassembled WGS sequence"/>
</dbReference>
<keyword evidence="3" id="KW-0521">NADP</keyword>
<gene>
    <name evidence="7" type="ORF">AARAC_008896</name>
</gene>
<comment type="similarity">
    <text evidence="1">Belongs to the zinc-containing alcohol dehydrogenase family.</text>
</comment>
<dbReference type="InterPro" id="IPR036291">
    <property type="entry name" value="NAD(P)-bd_dom_sf"/>
</dbReference>
<dbReference type="EMBL" id="NEXV01000133">
    <property type="protein sequence ID" value="PIG87799.1"/>
    <property type="molecule type" value="Genomic_DNA"/>
</dbReference>
<keyword evidence="8" id="KW-1185">Reference proteome</keyword>
<dbReference type="GO" id="GO:0016651">
    <property type="term" value="F:oxidoreductase activity, acting on NAD(P)H"/>
    <property type="evidence" value="ECO:0007669"/>
    <property type="project" value="InterPro"/>
</dbReference>
<evidence type="ECO:0000256" key="2">
    <source>
        <dbReference type="ARBA" id="ARBA00022741"/>
    </source>
</evidence>
<dbReference type="Pfam" id="PF08240">
    <property type="entry name" value="ADH_N"/>
    <property type="match status" value="1"/>
</dbReference>
<feature type="domain" description="Enoyl reductase (ER)" evidence="6">
    <location>
        <begin position="8"/>
        <end position="315"/>
    </location>
</feature>
<dbReference type="SUPFAM" id="SSF51735">
    <property type="entry name" value="NAD(P)-binding Rossmann-fold domains"/>
    <property type="match status" value="1"/>
</dbReference>
<feature type="region of interest" description="Disordered" evidence="5">
    <location>
        <begin position="333"/>
        <end position="485"/>
    </location>
</feature>
<dbReference type="AlphaFoldDB" id="A0A2G7G4R5"/>
<dbReference type="PANTHER" id="PTHR45348:SF2">
    <property type="entry name" value="ZINC-TYPE ALCOHOL DEHYDROGENASE-LIKE PROTEIN C2E1P3.01"/>
    <property type="match status" value="1"/>
</dbReference>
<dbReference type="Gene3D" id="3.40.50.720">
    <property type="entry name" value="NAD(P)-binding Rossmann-like Domain"/>
    <property type="match status" value="1"/>
</dbReference>
<evidence type="ECO:0000313" key="8">
    <source>
        <dbReference type="Proteomes" id="UP000231358"/>
    </source>
</evidence>
<evidence type="ECO:0000259" key="6">
    <source>
        <dbReference type="SMART" id="SM00829"/>
    </source>
</evidence>
<dbReference type="GO" id="GO:0000166">
    <property type="term" value="F:nucleotide binding"/>
    <property type="evidence" value="ECO:0007669"/>
    <property type="project" value="UniProtKB-KW"/>
</dbReference>
<feature type="compositionally biased region" description="Acidic residues" evidence="5">
    <location>
        <begin position="346"/>
        <end position="356"/>
    </location>
</feature>
<dbReference type="SMART" id="SM00829">
    <property type="entry name" value="PKS_ER"/>
    <property type="match status" value="1"/>
</dbReference>
<feature type="compositionally biased region" description="Low complexity" evidence="5">
    <location>
        <begin position="360"/>
        <end position="371"/>
    </location>
</feature>
<feature type="compositionally biased region" description="Basic and acidic residues" evidence="5">
    <location>
        <begin position="441"/>
        <end position="479"/>
    </location>
</feature>
<comment type="caution">
    <text evidence="7">The sequence shown here is derived from an EMBL/GenBank/DDBJ whole genome shotgun (WGS) entry which is preliminary data.</text>
</comment>
<protein>
    <submittedName>
        <fullName evidence="7">Alcohol dehydrogenase</fullName>
    </submittedName>
</protein>
<evidence type="ECO:0000256" key="4">
    <source>
        <dbReference type="ARBA" id="ARBA00023002"/>
    </source>
</evidence>
<sequence length="485" mass="52222">MKAIVLNGTNATVVCSQPIPKLRDDYLLVKTVAVALNPTDYKAISQGRGAKDGLAGCDFAGIVEEIGPAVTKHDGSFAEFIVVKGDVCMRMPDGMSFEEAAGIGVSAITCGQGLFQRLGLNLPLNPIQKKEYILIYGGSTSAGTLAIQYAKLAGYSVLTTCSPRNVDLVRSRGAEAVFDYNDPSCGEQIHRYTKGELQLVWDTIGSDQGVQACMAALSTKPGCRYGTILLNDIPRQDVACTRSIMMTFRGEPFDLYGKHFPASAEDFEFAKMFTQLTETLLAENKLKPHPIRICEGEAITTELQSSLRELSLSNNSPVKDIARPAVKTATAKAAAAKKKAPVVADSWEDEADESEPDINSPGCASSSLSPSVTTAEGPLDPPPTPISPQTSQTWSSVPVYPDVGGASSRTSNSRSPSRRPEKQTAVAGRMIAGALGLRAPKRTEEQRAYDRAVKEKEIKRRNQEREAAAKAKEEEERAKASVWDD</sequence>
<dbReference type="Gene3D" id="3.90.180.10">
    <property type="entry name" value="Medium-chain alcohol dehydrogenases, catalytic domain"/>
    <property type="match status" value="1"/>
</dbReference>
<dbReference type="SUPFAM" id="SSF50129">
    <property type="entry name" value="GroES-like"/>
    <property type="match status" value="1"/>
</dbReference>
<evidence type="ECO:0000313" key="7">
    <source>
        <dbReference type="EMBL" id="PIG87799.1"/>
    </source>
</evidence>
<proteinExistence type="inferred from homology"/>
<dbReference type="Pfam" id="PF00107">
    <property type="entry name" value="ADH_zinc_N"/>
    <property type="match status" value="1"/>
</dbReference>
<dbReference type="InterPro" id="IPR020843">
    <property type="entry name" value="ER"/>
</dbReference>
<dbReference type="InterPro" id="IPR047122">
    <property type="entry name" value="Trans-enoyl_RdTase-like"/>
</dbReference>
<reference evidence="7 8" key="1">
    <citation type="submission" date="2017-05" db="EMBL/GenBank/DDBJ databases">
        <title>Genome sequence for an aflatoxigenic pathogen of Argentinian peanut, Aspergillus arachidicola.</title>
        <authorList>
            <person name="Moore G."/>
            <person name="Beltz S.B."/>
            <person name="Mack B.M."/>
        </authorList>
    </citation>
    <scope>NUCLEOTIDE SEQUENCE [LARGE SCALE GENOMIC DNA]</scope>
    <source>
        <strain evidence="7 8">CBS 117610</strain>
    </source>
</reference>
<dbReference type="STRING" id="656916.A0A2G7G4R5"/>
<dbReference type="InterPro" id="IPR013149">
    <property type="entry name" value="ADH-like_C"/>
</dbReference>
<accession>A0A2G7G4R5</accession>
<dbReference type="PANTHER" id="PTHR45348">
    <property type="entry name" value="HYPOTHETICAL OXIDOREDUCTASE (EUROFUNG)"/>
    <property type="match status" value="1"/>
</dbReference>
<organism evidence="7 8">
    <name type="scientific">Aspergillus arachidicola</name>
    <dbReference type="NCBI Taxonomy" id="656916"/>
    <lineage>
        <taxon>Eukaryota</taxon>
        <taxon>Fungi</taxon>
        <taxon>Dikarya</taxon>
        <taxon>Ascomycota</taxon>
        <taxon>Pezizomycotina</taxon>
        <taxon>Eurotiomycetes</taxon>
        <taxon>Eurotiomycetidae</taxon>
        <taxon>Eurotiales</taxon>
        <taxon>Aspergillaceae</taxon>
        <taxon>Aspergillus</taxon>
        <taxon>Aspergillus subgen. Circumdati</taxon>
    </lineage>
</organism>